<evidence type="ECO:0000256" key="3">
    <source>
        <dbReference type="SAM" id="SignalP"/>
    </source>
</evidence>
<dbReference type="KEGG" id="edi:EDI_162190"/>
<protein>
    <recommendedName>
        <fullName evidence="4">Chitin-binding type-1 domain-containing protein</fullName>
    </recommendedName>
</protein>
<feature type="domain" description="Chitin-binding type-1" evidence="4">
    <location>
        <begin position="17"/>
        <end position="57"/>
    </location>
</feature>
<dbReference type="Pfam" id="PF18013">
    <property type="entry name" value="Phage_lysozyme2"/>
    <property type="match status" value="1"/>
</dbReference>
<dbReference type="InterPro" id="IPR041219">
    <property type="entry name" value="Phage_lysozyme2"/>
</dbReference>
<dbReference type="CDD" id="cd00035">
    <property type="entry name" value="ChtBD1"/>
    <property type="match status" value="1"/>
</dbReference>
<accession>B0E7E9</accession>
<dbReference type="InterPro" id="IPR036861">
    <property type="entry name" value="Endochitinase-like_sf"/>
</dbReference>
<feature type="disulfide bond" evidence="2">
    <location>
        <begin position="51"/>
        <end position="55"/>
    </location>
</feature>
<dbReference type="PROSITE" id="PS00026">
    <property type="entry name" value="CHIT_BIND_I_1"/>
    <property type="match status" value="1"/>
</dbReference>
<proteinExistence type="predicted"/>
<keyword evidence="6" id="KW-1185">Reference proteome</keyword>
<dbReference type="AlphaFoldDB" id="B0E7E9"/>
<evidence type="ECO:0000259" key="4">
    <source>
        <dbReference type="PROSITE" id="PS50941"/>
    </source>
</evidence>
<dbReference type="Gene3D" id="3.30.60.10">
    <property type="entry name" value="Endochitinase-like"/>
    <property type="match status" value="1"/>
</dbReference>
<dbReference type="OrthoDB" id="649016at2759"/>
<dbReference type="Gene3D" id="1.10.530.10">
    <property type="match status" value="1"/>
</dbReference>
<dbReference type="SUPFAM" id="SSF57016">
    <property type="entry name" value="Plant lectins/antimicrobial peptides"/>
    <property type="match status" value="1"/>
</dbReference>
<reference evidence="6" key="1">
    <citation type="submission" date="2007-12" db="EMBL/GenBank/DDBJ databases">
        <title>Annotation of Entamoeba dispar SAW760.</title>
        <authorList>
            <person name="Lorenzi H."/>
            <person name="Inman J."/>
            <person name="Schobel S."/>
            <person name="Amedeo P."/>
            <person name="Caler E."/>
        </authorList>
    </citation>
    <scope>NUCLEOTIDE SEQUENCE [LARGE SCALE GENOMIC DNA]</scope>
    <source>
        <strain evidence="6">ATCC PRA-260 / SAW760</strain>
    </source>
</reference>
<dbReference type="InterPro" id="IPR018371">
    <property type="entry name" value="Chitin-binding_1_CS"/>
</dbReference>
<dbReference type="GO" id="GO:0008061">
    <property type="term" value="F:chitin binding"/>
    <property type="evidence" value="ECO:0007669"/>
    <property type="project" value="UniProtKB-UniRule"/>
</dbReference>
<dbReference type="InterPro" id="IPR001002">
    <property type="entry name" value="Chitin-bd_1"/>
</dbReference>
<keyword evidence="1 2" id="KW-0147">Chitin-binding</keyword>
<dbReference type="RefSeq" id="XP_001734307.1">
    <property type="nucleotide sequence ID" value="XM_001734255.1"/>
</dbReference>
<evidence type="ECO:0000256" key="1">
    <source>
        <dbReference type="ARBA" id="ARBA00022669"/>
    </source>
</evidence>
<gene>
    <name evidence="5" type="ORF">EDI_162190</name>
</gene>
<evidence type="ECO:0000313" key="6">
    <source>
        <dbReference type="Proteomes" id="UP000008076"/>
    </source>
</evidence>
<feature type="disulfide bond" evidence="2">
    <location>
        <begin position="27"/>
        <end position="39"/>
    </location>
</feature>
<feature type="chain" id="PRO_5002749025" description="Chitin-binding type-1 domain-containing protein" evidence="3">
    <location>
        <begin position="18"/>
        <end position="357"/>
    </location>
</feature>
<evidence type="ECO:0000313" key="5">
    <source>
        <dbReference type="EMBL" id="EDR29545.1"/>
    </source>
</evidence>
<dbReference type="VEuPathDB" id="AmoebaDB:EDI_162190"/>
<comment type="caution">
    <text evidence="2">Lacks conserved residue(s) required for the propagation of feature annotation.</text>
</comment>
<keyword evidence="3" id="KW-0732">Signal</keyword>
<dbReference type="PROSITE" id="PS50941">
    <property type="entry name" value="CHIT_BIND_I_2"/>
    <property type="match status" value="1"/>
</dbReference>
<dbReference type="SMART" id="SM00270">
    <property type="entry name" value="ChtBD1"/>
    <property type="match status" value="1"/>
</dbReference>
<dbReference type="Proteomes" id="UP000008076">
    <property type="component" value="Unassembled WGS sequence"/>
</dbReference>
<feature type="disulfide bond" evidence="2">
    <location>
        <begin position="32"/>
        <end position="46"/>
    </location>
</feature>
<dbReference type="GeneID" id="5879209"/>
<sequence>MDIHMLILVLIVATSTAIHCGKGFKSCPSGQCCSIWGYCGKTNDYCGTNRCECDCNGQKTCMDSSCKIMYVTGVGVHQRDGPGITYGRSKDFLKGESVCVVSTTNGWSKLNNGKYVSAEYLSSNNPSSVSNVKIKHTKIRDALKSTKWSSKADALTLAYDTAIDNGYSNEAAVGLMANIAAEGNYGIVEYAFSKLHNFGFRLPSGSTDGKAKTIADIKYIRDWTTDPNAGFKKMTSYTLNKGSCGFGSVQWSFKRRVSFAKVCLEVMTKDSDVNDNNWAIAESKFISKELKDSYYNKVANAAKKAGSTVEAWAEAFTDYYERPAKSDGNMSARGNECKKRRGIARSIYDHLKSQNAF</sequence>
<feature type="signal peptide" evidence="3">
    <location>
        <begin position="1"/>
        <end position="17"/>
    </location>
</feature>
<evidence type="ECO:0000256" key="2">
    <source>
        <dbReference type="PROSITE-ProRule" id="PRU00261"/>
    </source>
</evidence>
<dbReference type="EMBL" id="DS548003">
    <property type="protein sequence ID" value="EDR29545.1"/>
    <property type="molecule type" value="Genomic_DNA"/>
</dbReference>
<name>B0E7E9_ENTDS</name>
<keyword evidence="2" id="KW-1015">Disulfide bond</keyword>
<organism evidence="6">
    <name type="scientific">Entamoeba dispar (strain ATCC PRA-260 / SAW760)</name>
    <dbReference type="NCBI Taxonomy" id="370354"/>
    <lineage>
        <taxon>Eukaryota</taxon>
        <taxon>Amoebozoa</taxon>
        <taxon>Evosea</taxon>
        <taxon>Archamoebae</taxon>
        <taxon>Mastigamoebida</taxon>
        <taxon>Entamoebidae</taxon>
        <taxon>Entamoeba</taxon>
    </lineage>
</organism>